<evidence type="ECO:0000256" key="3">
    <source>
        <dbReference type="PIRNR" id="PIRNR002070"/>
    </source>
</evidence>
<sequence length="134" mass="15081">MNRVQLEGFTGADAEFKYLPSGQPVANLSVATNERYKDGKGNDQEKTEWHRIVVFGKAAERASKIRKGQLVTLEGKLQTRSWEGKDGKKQYSTEVVAHRVHVIQLGEQQAAEPRRETAKAVEGWQEVAEDDIPF</sequence>
<dbReference type="HAMAP" id="MF_00984">
    <property type="entry name" value="SSB"/>
    <property type="match status" value="1"/>
</dbReference>
<dbReference type="Pfam" id="PF00436">
    <property type="entry name" value="SSB"/>
    <property type="match status" value="1"/>
</dbReference>
<dbReference type="GO" id="GO:0006281">
    <property type="term" value="P:DNA repair"/>
    <property type="evidence" value="ECO:0007669"/>
    <property type="project" value="UniProtKB-UniRule"/>
</dbReference>
<comment type="function">
    <text evidence="2">Plays an important role in DNA replication, recombination and repair. Binds to ssDNA and to an array of partner proteins to recruit them to their sites of action during DNA metabolism.</text>
</comment>
<dbReference type="GO" id="GO:0006310">
    <property type="term" value="P:DNA recombination"/>
    <property type="evidence" value="ECO:0007669"/>
    <property type="project" value="UniProtKB-UniRule"/>
</dbReference>
<feature type="short sequence motif" description="Important for interaction with partner proteins" evidence="2">
    <location>
        <begin position="129"/>
        <end position="134"/>
    </location>
</feature>
<evidence type="ECO:0000313" key="4">
    <source>
        <dbReference type="EMBL" id="AGC71904.1"/>
    </source>
</evidence>
<dbReference type="PANTHER" id="PTHR10302">
    <property type="entry name" value="SINGLE-STRANDED DNA-BINDING PROTEIN"/>
    <property type="match status" value="1"/>
</dbReference>
<reference evidence="4" key="1">
    <citation type="submission" date="2012-09" db="EMBL/GenBank/DDBJ databases">
        <title>Metagenomic Characterization of a Microbial Community in Wastewater Detects High Levels of Antibiotic Resistance.</title>
        <authorList>
            <person name="Abrams M."/>
            <person name="Caldwell A."/>
            <person name="Vandaei E."/>
            <person name="Lee W."/>
            <person name="Perrott J."/>
            <person name="Khan S.Y."/>
            <person name="Ta J."/>
            <person name="Romero D."/>
            <person name="Nguyen V."/>
            <person name="Pourmand N."/>
            <person name="Ouverney C.C."/>
        </authorList>
    </citation>
    <scope>NUCLEOTIDE SEQUENCE</scope>
</reference>
<evidence type="ECO:0000256" key="1">
    <source>
        <dbReference type="ARBA" id="ARBA00023125"/>
    </source>
</evidence>
<dbReference type="InterPro" id="IPR000424">
    <property type="entry name" value="Primosome_PriB/ssb"/>
</dbReference>
<dbReference type="PROSITE" id="PS50935">
    <property type="entry name" value="SSB"/>
    <property type="match status" value="1"/>
</dbReference>
<accession>L7VWG4</accession>
<dbReference type="EMBL" id="JX649887">
    <property type="protein sequence ID" value="AGC71904.1"/>
    <property type="molecule type" value="Genomic_DNA"/>
</dbReference>
<proteinExistence type="inferred from homology"/>
<protein>
    <recommendedName>
        <fullName evidence="2 3">Single-stranded DNA-binding protein</fullName>
        <shortName evidence="2">SSB</shortName>
    </recommendedName>
</protein>
<dbReference type="CDD" id="cd04496">
    <property type="entry name" value="SSB_OBF"/>
    <property type="match status" value="1"/>
</dbReference>
<dbReference type="SUPFAM" id="SSF50249">
    <property type="entry name" value="Nucleic acid-binding proteins"/>
    <property type="match status" value="1"/>
</dbReference>
<dbReference type="AlphaFoldDB" id="L7VWG4"/>
<keyword evidence="2" id="KW-0227">DNA damage</keyword>
<dbReference type="InterPro" id="IPR012340">
    <property type="entry name" value="NA-bd_OB-fold"/>
</dbReference>
<dbReference type="GO" id="GO:0003697">
    <property type="term" value="F:single-stranded DNA binding"/>
    <property type="evidence" value="ECO:0007669"/>
    <property type="project" value="UniProtKB-UniRule"/>
</dbReference>
<keyword evidence="2" id="KW-0235">DNA replication</keyword>
<keyword evidence="2" id="KW-0233">DNA recombination</keyword>
<keyword evidence="2" id="KW-0234">DNA repair</keyword>
<dbReference type="GO" id="GO:0006260">
    <property type="term" value="P:DNA replication"/>
    <property type="evidence" value="ECO:0007669"/>
    <property type="project" value="UniProtKB-UniRule"/>
</dbReference>
<organism evidence="4">
    <name type="scientific">uncultured bacterium A1Q1_fos_25</name>
    <dbReference type="NCBI Taxonomy" id="1256569"/>
    <lineage>
        <taxon>Bacteria</taxon>
        <taxon>environmental samples</taxon>
    </lineage>
</organism>
<dbReference type="GO" id="GO:0009295">
    <property type="term" value="C:nucleoid"/>
    <property type="evidence" value="ECO:0007669"/>
    <property type="project" value="TreeGrafter"/>
</dbReference>
<evidence type="ECO:0000256" key="2">
    <source>
        <dbReference type="HAMAP-Rule" id="MF_00984"/>
    </source>
</evidence>
<dbReference type="Gene3D" id="2.40.50.140">
    <property type="entry name" value="Nucleic acid-binding proteins"/>
    <property type="match status" value="1"/>
</dbReference>
<comment type="subunit">
    <text evidence="2">Homotetramer.</text>
</comment>
<dbReference type="PANTHER" id="PTHR10302:SF27">
    <property type="entry name" value="SINGLE-STRANDED DNA-BINDING PROTEIN"/>
    <property type="match status" value="1"/>
</dbReference>
<dbReference type="NCBIfam" id="TIGR00621">
    <property type="entry name" value="ssb"/>
    <property type="match status" value="1"/>
</dbReference>
<dbReference type="InterPro" id="IPR011344">
    <property type="entry name" value="ssDNA-bd"/>
</dbReference>
<keyword evidence="1 2" id="KW-0238">DNA-binding</keyword>
<feature type="DNA-binding region" evidence="2">
    <location>
        <begin position="49"/>
        <end position="55"/>
    </location>
</feature>
<name>L7VWG4_9BACT</name>
<dbReference type="PIRSF" id="PIRSF002070">
    <property type="entry name" value="SSB"/>
    <property type="match status" value="1"/>
</dbReference>